<proteinExistence type="predicted"/>
<sequence>MMSRSRQLSYFARARTTTRYLLPPQELPKAAIFGVFTDVTRQDQKIAGYASAYGGLAAYVN</sequence>
<accession>A0A1J0EN08</accession>
<dbReference type="EMBL" id="CP017886">
    <property type="protein sequence ID" value="APC17525.1"/>
    <property type="molecule type" value="Genomic_DNA"/>
</dbReference>
<organism evidence="1 2">
    <name type="scientific">Pseudomonas frederiksbergensis</name>
    <dbReference type="NCBI Taxonomy" id="104087"/>
    <lineage>
        <taxon>Bacteria</taxon>
        <taxon>Pseudomonadati</taxon>
        <taxon>Pseudomonadota</taxon>
        <taxon>Gammaproteobacteria</taxon>
        <taxon>Pseudomonadales</taxon>
        <taxon>Pseudomonadaceae</taxon>
        <taxon>Pseudomonas</taxon>
    </lineage>
</organism>
<evidence type="ECO:0000313" key="2">
    <source>
        <dbReference type="Proteomes" id="UP000182567"/>
    </source>
</evidence>
<protein>
    <submittedName>
        <fullName evidence="1">Uncharacterized protein</fullName>
    </submittedName>
</protein>
<evidence type="ECO:0000313" key="1">
    <source>
        <dbReference type="EMBL" id="APC17525.1"/>
    </source>
</evidence>
<dbReference type="Proteomes" id="UP000182567">
    <property type="component" value="Chromosome"/>
</dbReference>
<name>A0A1J0EN08_9PSED</name>
<reference evidence="2" key="1">
    <citation type="submission" date="2016-10" db="EMBL/GenBank/DDBJ databases">
        <title>Pseudomonas frederiksbergensis ERGS4:02 complete genome.</title>
        <authorList>
            <person name="Kumar R."/>
            <person name="Acharya V."/>
            <person name="Singh D."/>
        </authorList>
    </citation>
    <scope>NUCLEOTIDE SEQUENCE [LARGE SCALE GENOMIC DNA]</scope>
    <source>
        <strain evidence="2">ERGS4:02</strain>
    </source>
</reference>
<dbReference type="AlphaFoldDB" id="A0A1J0EN08"/>
<gene>
    <name evidence="1" type="ORF">BLL42_17970</name>
</gene>